<reference evidence="3" key="1">
    <citation type="journal article" date="2019" name="Int. J. Syst. Evol. Microbiol.">
        <title>The Global Catalogue of Microorganisms (GCM) 10K type strain sequencing project: providing services to taxonomists for standard genome sequencing and annotation.</title>
        <authorList>
            <consortium name="The Broad Institute Genomics Platform"/>
            <consortium name="The Broad Institute Genome Sequencing Center for Infectious Disease"/>
            <person name="Wu L."/>
            <person name="Ma J."/>
        </authorList>
    </citation>
    <scope>NUCLEOTIDE SEQUENCE [LARGE SCALE GENOMIC DNA]</scope>
    <source>
        <strain evidence="3">CGMCC 4.7323</strain>
    </source>
</reference>
<organism evidence="2 3">
    <name type="scientific">Streptomyces kronopolitis</name>
    <dbReference type="NCBI Taxonomy" id="1612435"/>
    <lineage>
        <taxon>Bacteria</taxon>
        <taxon>Bacillati</taxon>
        <taxon>Actinomycetota</taxon>
        <taxon>Actinomycetes</taxon>
        <taxon>Kitasatosporales</taxon>
        <taxon>Streptomycetaceae</taxon>
        <taxon>Streptomyces</taxon>
    </lineage>
</organism>
<sequence>MAPCPAPAVPPAAGRPVDPVLSAVRGNPQYSQLTDLCAGTHLCAGDAGGIPGTRPGPAGNIADDADAPGTRHAPGRTAPHGSPRRTRVHRPHRSQKWIT</sequence>
<comment type="caution">
    <text evidence="2">The sequence shown here is derived from an EMBL/GenBank/DDBJ whole genome shotgun (WGS) entry which is preliminary data.</text>
</comment>
<evidence type="ECO:0000256" key="1">
    <source>
        <dbReference type="SAM" id="MobiDB-lite"/>
    </source>
</evidence>
<accession>A0ABQ2IUR0</accession>
<name>A0ABQ2IUR0_9ACTN</name>
<feature type="compositionally biased region" description="Basic residues" evidence="1">
    <location>
        <begin position="82"/>
        <end position="99"/>
    </location>
</feature>
<evidence type="ECO:0000313" key="3">
    <source>
        <dbReference type="Proteomes" id="UP000600080"/>
    </source>
</evidence>
<proteinExistence type="predicted"/>
<evidence type="ECO:0000313" key="2">
    <source>
        <dbReference type="EMBL" id="GGN31427.1"/>
    </source>
</evidence>
<gene>
    <name evidence="2" type="ORF">GCM10012285_01140</name>
</gene>
<keyword evidence="3" id="KW-1185">Reference proteome</keyword>
<dbReference type="Proteomes" id="UP000600080">
    <property type="component" value="Unassembled WGS sequence"/>
</dbReference>
<feature type="region of interest" description="Disordered" evidence="1">
    <location>
        <begin position="45"/>
        <end position="99"/>
    </location>
</feature>
<dbReference type="EMBL" id="BMND01000001">
    <property type="protein sequence ID" value="GGN31427.1"/>
    <property type="molecule type" value="Genomic_DNA"/>
</dbReference>
<protein>
    <submittedName>
        <fullName evidence="2">Uncharacterized protein</fullName>
    </submittedName>
</protein>